<feature type="signal peptide" evidence="1">
    <location>
        <begin position="1"/>
        <end position="21"/>
    </location>
</feature>
<evidence type="ECO:0000313" key="3">
    <source>
        <dbReference type="EMBL" id="RLQ23527.1"/>
    </source>
</evidence>
<feature type="domain" description="DUF4124" evidence="2">
    <location>
        <begin position="14"/>
        <end position="61"/>
    </location>
</feature>
<dbReference type="Pfam" id="PF13511">
    <property type="entry name" value="DUF4124"/>
    <property type="match status" value="1"/>
</dbReference>
<dbReference type="RefSeq" id="WP_117952705.1">
    <property type="nucleotide sequence ID" value="NZ_QRAN01000002.1"/>
</dbReference>
<proteinExistence type="predicted"/>
<keyword evidence="1" id="KW-0732">Signal</keyword>
<evidence type="ECO:0000313" key="4">
    <source>
        <dbReference type="Proteomes" id="UP000265509"/>
    </source>
</evidence>
<keyword evidence="4" id="KW-1185">Reference proteome</keyword>
<protein>
    <submittedName>
        <fullName evidence="3">DUF4124 domain-containing protein</fullName>
    </submittedName>
</protein>
<dbReference type="InterPro" id="IPR025392">
    <property type="entry name" value="DUF4124"/>
</dbReference>
<sequence>MLKHLVTVLLCGTLFALPALAQIYKTTDAEGNVVFTDQPPAGGSGAEAVELPRTNTTPPPPVMAPVRPGAPQQQEAATPVSVSISSPADETTIPKGGGIFEVVAAPTPGLAPGQTLQLLLDGQPHGAPQTSKRWKLENVLRGPHDLVVRLLDSNGAVLASSESVRVYVLRPGI</sequence>
<dbReference type="OrthoDB" id="6366673at2"/>
<reference evidence="3 4" key="1">
    <citation type="submission" date="2018-07" db="EMBL/GenBank/DDBJ databases">
        <title>Halioglobus sp. genome submission.</title>
        <authorList>
            <person name="Ye M.-Q."/>
            <person name="Du Z.-J."/>
        </authorList>
    </citation>
    <scope>NUCLEOTIDE SEQUENCE [LARGE SCALE GENOMIC DNA]</scope>
    <source>
        <strain evidence="3 4">U0301</strain>
    </source>
</reference>
<evidence type="ECO:0000259" key="2">
    <source>
        <dbReference type="Pfam" id="PF13511"/>
    </source>
</evidence>
<dbReference type="AlphaFoldDB" id="A0A3L7E103"/>
<comment type="caution">
    <text evidence="3">The sequence shown here is derived from an EMBL/GenBank/DDBJ whole genome shotgun (WGS) entry which is preliminary data.</text>
</comment>
<gene>
    <name evidence="3" type="ORF">DWB85_02955</name>
</gene>
<organism evidence="3 4">
    <name type="scientific">Seongchinamella sediminis</name>
    <dbReference type="NCBI Taxonomy" id="2283635"/>
    <lineage>
        <taxon>Bacteria</taxon>
        <taxon>Pseudomonadati</taxon>
        <taxon>Pseudomonadota</taxon>
        <taxon>Gammaproteobacteria</taxon>
        <taxon>Cellvibrionales</taxon>
        <taxon>Halieaceae</taxon>
        <taxon>Seongchinamella</taxon>
    </lineage>
</organism>
<feature type="chain" id="PRO_5018217436" evidence="1">
    <location>
        <begin position="22"/>
        <end position="173"/>
    </location>
</feature>
<dbReference type="EMBL" id="QRAN01000002">
    <property type="protein sequence ID" value="RLQ23527.1"/>
    <property type="molecule type" value="Genomic_DNA"/>
</dbReference>
<name>A0A3L7E103_9GAMM</name>
<evidence type="ECO:0000256" key="1">
    <source>
        <dbReference type="SAM" id="SignalP"/>
    </source>
</evidence>
<accession>A0A3L7E103</accession>
<dbReference type="Proteomes" id="UP000265509">
    <property type="component" value="Unassembled WGS sequence"/>
</dbReference>